<dbReference type="AlphaFoldDB" id="A0AAN6DZB4"/>
<sequence length="290" mass="33424">MTMGIQKVEESDWLAIDNRYLPEQAFRRDLLATKRHNVLQVLPGSEAACAEVLEVVVNYVTQRYPTLFYSPAGKNDYVHNSLTGRTFKVTYPYELEPLEIAAQLVMEDLNVLIQGFGEDPEQHYLAASYSMAPAGWHLEERIGWPLWKIHTPVPLWKDKLRASVEKFFTRMQPGDIVSRHNFFVQADDVLFQADPFPATLAAPPTIESLRIRHERQTLRRLPKTGVILFTVRTYLTPLTDLEDDPESMQEFLGAIRAFPESIARYKNRHLWGETVETWCEEKLEKASAEC</sequence>
<dbReference type="Proteomes" id="UP001203852">
    <property type="component" value="Unassembled WGS sequence"/>
</dbReference>
<dbReference type="InterPro" id="IPR021848">
    <property type="entry name" value="HODM_asu-like"/>
</dbReference>
<evidence type="ECO:0000313" key="1">
    <source>
        <dbReference type="EMBL" id="KAI1613610.1"/>
    </source>
</evidence>
<keyword evidence="2" id="KW-1185">Reference proteome</keyword>
<dbReference type="EMBL" id="MU404353">
    <property type="protein sequence ID" value="KAI1613610.1"/>
    <property type="molecule type" value="Genomic_DNA"/>
</dbReference>
<evidence type="ECO:0000313" key="2">
    <source>
        <dbReference type="Proteomes" id="UP001203852"/>
    </source>
</evidence>
<comment type="caution">
    <text evidence="1">The sequence shown here is derived from an EMBL/GenBank/DDBJ whole genome shotgun (WGS) entry which is preliminary data.</text>
</comment>
<protein>
    <recommendedName>
        <fullName evidence="3">DUF3445 domain-containing protein</fullName>
    </recommendedName>
</protein>
<organism evidence="1 2">
    <name type="scientific">Exophiala viscosa</name>
    <dbReference type="NCBI Taxonomy" id="2486360"/>
    <lineage>
        <taxon>Eukaryota</taxon>
        <taxon>Fungi</taxon>
        <taxon>Dikarya</taxon>
        <taxon>Ascomycota</taxon>
        <taxon>Pezizomycotina</taxon>
        <taxon>Eurotiomycetes</taxon>
        <taxon>Chaetothyriomycetidae</taxon>
        <taxon>Chaetothyriales</taxon>
        <taxon>Herpotrichiellaceae</taxon>
        <taxon>Exophiala</taxon>
    </lineage>
</organism>
<gene>
    <name evidence="1" type="ORF">EDD36DRAFT_201567</name>
</gene>
<evidence type="ECO:0008006" key="3">
    <source>
        <dbReference type="Google" id="ProtNLM"/>
    </source>
</evidence>
<accession>A0AAN6DZB4</accession>
<reference evidence="1" key="1">
    <citation type="journal article" date="2022" name="bioRxiv">
        <title>Deciphering the potential niche of two novel black yeast fungi from a biological soil crust based on their genomes, phenotypes, and melanin regulation.</title>
        <authorList>
            <consortium name="DOE Joint Genome Institute"/>
            <person name="Carr E.C."/>
            <person name="Barton Q."/>
            <person name="Grambo S."/>
            <person name="Sullivan M."/>
            <person name="Renfro C.M."/>
            <person name="Kuo A."/>
            <person name="Pangilinan J."/>
            <person name="Lipzen A."/>
            <person name="Keymanesh K."/>
            <person name="Savage E."/>
            <person name="Barry K."/>
            <person name="Grigoriev I.V."/>
            <person name="Riekhof W.R."/>
            <person name="Harris S.S."/>
        </authorList>
    </citation>
    <scope>NUCLEOTIDE SEQUENCE</scope>
    <source>
        <strain evidence="1">JF 03-4F</strain>
    </source>
</reference>
<proteinExistence type="predicted"/>
<dbReference type="Pfam" id="PF11927">
    <property type="entry name" value="HODM_asu-like"/>
    <property type="match status" value="1"/>
</dbReference>
<name>A0AAN6DZB4_9EURO</name>